<dbReference type="RefSeq" id="WP_120021944.1">
    <property type="nucleotide sequence ID" value="NZ_QZFV01000043.1"/>
</dbReference>
<organism evidence="2 3">
    <name type="scientific">Amycolatopsis panacis</name>
    <dbReference type="NCBI Taxonomy" id="2340917"/>
    <lineage>
        <taxon>Bacteria</taxon>
        <taxon>Bacillati</taxon>
        <taxon>Actinomycetota</taxon>
        <taxon>Actinomycetes</taxon>
        <taxon>Pseudonocardiales</taxon>
        <taxon>Pseudonocardiaceae</taxon>
        <taxon>Amycolatopsis</taxon>
    </lineage>
</organism>
<evidence type="ECO:0000256" key="1">
    <source>
        <dbReference type="SAM" id="MobiDB-lite"/>
    </source>
</evidence>
<sequence>MQDGMAWHDEFFRGVAVSRRLGETSLALMGADEAKFILDLAFIKPAEKGRPTAFHQDWPRPAGRTDDLDRAGRSACRVGHVAVPVQALKAGDATVRRWS</sequence>
<accession>A0A419IAM9</accession>
<proteinExistence type="predicted"/>
<dbReference type="EMBL" id="QZFV01000043">
    <property type="protein sequence ID" value="RJQ90091.1"/>
    <property type="molecule type" value="Genomic_DNA"/>
</dbReference>
<reference evidence="2 3" key="1">
    <citation type="submission" date="2018-09" db="EMBL/GenBank/DDBJ databases">
        <title>YIM PH 21725 draft genome.</title>
        <authorList>
            <person name="Miao C."/>
        </authorList>
    </citation>
    <scope>NUCLEOTIDE SEQUENCE [LARGE SCALE GENOMIC DNA]</scope>
    <source>
        <strain evidence="3">YIM PH21725</strain>
    </source>
</reference>
<evidence type="ECO:0000313" key="2">
    <source>
        <dbReference type="EMBL" id="RJQ90091.1"/>
    </source>
</evidence>
<dbReference type="Gene3D" id="2.60.120.620">
    <property type="entry name" value="q2cbj1_9rhob like domain"/>
    <property type="match status" value="1"/>
</dbReference>
<name>A0A419IAM9_9PSEU</name>
<comment type="caution">
    <text evidence="2">The sequence shown here is derived from an EMBL/GenBank/DDBJ whole genome shotgun (WGS) entry which is preliminary data.</text>
</comment>
<dbReference type="AlphaFoldDB" id="A0A419IAM9"/>
<keyword evidence="3" id="KW-1185">Reference proteome</keyword>
<dbReference type="OrthoDB" id="9814777at2"/>
<evidence type="ECO:0000313" key="3">
    <source>
        <dbReference type="Proteomes" id="UP000285112"/>
    </source>
</evidence>
<dbReference type="Proteomes" id="UP000285112">
    <property type="component" value="Unassembled WGS sequence"/>
</dbReference>
<evidence type="ECO:0008006" key="4">
    <source>
        <dbReference type="Google" id="ProtNLM"/>
    </source>
</evidence>
<protein>
    <recommendedName>
        <fullName evidence="4">Phytanoyl-CoA dioxygenase</fullName>
    </recommendedName>
</protein>
<gene>
    <name evidence="2" type="ORF">D5S19_03840</name>
</gene>
<feature type="region of interest" description="Disordered" evidence="1">
    <location>
        <begin position="51"/>
        <end position="70"/>
    </location>
</feature>